<dbReference type="Proteomes" id="UP000092583">
    <property type="component" value="Unassembled WGS sequence"/>
</dbReference>
<accession>A0A1B9IUT6</accession>
<sequence>MINQRYTYFTSTPSTAPPTTNHSLTRRQRPNLRIITSLPNKHDLIGPKPLPRLYDPTKLNASIAAVTAPLSRKIRNMRNREVYVYEENHGGSFLDMEGNSSEFTRYRPISSGLRGGVPYDQTRSCSILPATSGDSITHSRLDASPPNRMLGHKRKLSDKFKNLFGKARRMERPGVDMGRNQERLEDGTSIGTKNINHSTLNYGHAPTVHIPSRYRHSSYLEAAYQPPVAITYPAFGPEVDSIPMFSDHSEVTAAQKQEDQELDDEWDKNSFSEDDKEESENSWSCVRSDSFIFYHSI</sequence>
<keyword evidence="3" id="KW-1185">Reference proteome</keyword>
<feature type="region of interest" description="Disordered" evidence="1">
    <location>
        <begin position="250"/>
        <end position="283"/>
    </location>
</feature>
<dbReference type="AlphaFoldDB" id="A0A1B9IUT6"/>
<gene>
    <name evidence="2" type="ORF">L486_03788</name>
</gene>
<name>A0A1B9IUT6_9TREE</name>
<dbReference type="EMBL" id="KI669461">
    <property type="protein sequence ID" value="OCF59285.1"/>
    <property type="molecule type" value="Genomic_DNA"/>
</dbReference>
<organism evidence="2 3">
    <name type="scientific">Kwoniella mangroviensis CBS 10435</name>
    <dbReference type="NCBI Taxonomy" id="1331196"/>
    <lineage>
        <taxon>Eukaryota</taxon>
        <taxon>Fungi</taxon>
        <taxon>Dikarya</taxon>
        <taxon>Basidiomycota</taxon>
        <taxon>Agaricomycotina</taxon>
        <taxon>Tremellomycetes</taxon>
        <taxon>Tremellales</taxon>
        <taxon>Cryptococcaceae</taxon>
        <taxon>Kwoniella</taxon>
    </lineage>
</organism>
<evidence type="ECO:0000256" key="1">
    <source>
        <dbReference type="SAM" id="MobiDB-lite"/>
    </source>
</evidence>
<evidence type="ECO:0000313" key="2">
    <source>
        <dbReference type="EMBL" id="OCF59285.1"/>
    </source>
</evidence>
<protein>
    <submittedName>
        <fullName evidence="2">Uncharacterized protein</fullName>
    </submittedName>
</protein>
<feature type="compositionally biased region" description="Low complexity" evidence="1">
    <location>
        <begin position="10"/>
        <end position="20"/>
    </location>
</feature>
<reference evidence="2 3" key="1">
    <citation type="submission" date="2013-07" db="EMBL/GenBank/DDBJ databases">
        <title>The Genome Sequence of Kwoniella mangroviensis CBS10435.</title>
        <authorList>
            <consortium name="The Broad Institute Genome Sequencing Platform"/>
            <person name="Cuomo C."/>
            <person name="Litvintseva A."/>
            <person name="Chen Y."/>
            <person name="Heitman J."/>
            <person name="Sun S."/>
            <person name="Springer D."/>
            <person name="Dromer F."/>
            <person name="Young S.K."/>
            <person name="Zeng Q."/>
            <person name="Gargeya S."/>
            <person name="Fitzgerald M."/>
            <person name="Abouelleil A."/>
            <person name="Alvarado L."/>
            <person name="Berlin A.M."/>
            <person name="Chapman S.B."/>
            <person name="Dewar J."/>
            <person name="Goldberg J."/>
            <person name="Griggs A."/>
            <person name="Gujja S."/>
            <person name="Hansen M."/>
            <person name="Howarth C."/>
            <person name="Imamovic A."/>
            <person name="Larimer J."/>
            <person name="McCowan C."/>
            <person name="Murphy C."/>
            <person name="Pearson M."/>
            <person name="Priest M."/>
            <person name="Roberts A."/>
            <person name="Saif S."/>
            <person name="Shea T."/>
            <person name="Sykes S."/>
            <person name="Wortman J."/>
            <person name="Nusbaum C."/>
            <person name="Birren B."/>
        </authorList>
    </citation>
    <scope>NUCLEOTIDE SEQUENCE [LARGE SCALE GENOMIC DNA]</scope>
    <source>
        <strain evidence="2 3">CBS 10435</strain>
    </source>
</reference>
<proteinExistence type="predicted"/>
<reference evidence="3" key="2">
    <citation type="submission" date="2013-12" db="EMBL/GenBank/DDBJ databases">
        <title>Evolution of pathogenesis and genome organization in the Tremellales.</title>
        <authorList>
            <person name="Cuomo C."/>
            <person name="Litvintseva A."/>
            <person name="Heitman J."/>
            <person name="Chen Y."/>
            <person name="Sun S."/>
            <person name="Springer D."/>
            <person name="Dromer F."/>
            <person name="Young S."/>
            <person name="Zeng Q."/>
            <person name="Chapman S."/>
            <person name="Gujja S."/>
            <person name="Saif S."/>
            <person name="Birren B."/>
        </authorList>
    </citation>
    <scope>NUCLEOTIDE SEQUENCE [LARGE SCALE GENOMIC DNA]</scope>
    <source>
        <strain evidence="3">CBS 10435</strain>
    </source>
</reference>
<evidence type="ECO:0000313" key="3">
    <source>
        <dbReference type="Proteomes" id="UP000092583"/>
    </source>
</evidence>
<feature type="region of interest" description="Disordered" evidence="1">
    <location>
        <begin position="1"/>
        <end position="24"/>
    </location>
</feature>